<dbReference type="EMBL" id="JAAITT010000050">
    <property type="protein sequence ID" value="NSJ51870.1"/>
    <property type="molecule type" value="Genomic_DNA"/>
</dbReference>
<dbReference type="PANTHER" id="PTHR46847:SF1">
    <property type="entry name" value="D-ALLOSE-BINDING PERIPLASMIC PROTEIN-RELATED"/>
    <property type="match status" value="1"/>
</dbReference>
<dbReference type="SUPFAM" id="SSF53822">
    <property type="entry name" value="Periplasmic binding protein-like I"/>
    <property type="match status" value="1"/>
</dbReference>
<reference evidence="7" key="3">
    <citation type="submission" date="2022-01" db="EMBL/GenBank/DDBJ databases">
        <title>Collection of gut derived symbiotic bacterial strains cultured from healthy donors.</title>
        <authorList>
            <person name="Lin H."/>
            <person name="Kohout C."/>
            <person name="Waligurski E."/>
            <person name="Pamer E.G."/>
        </authorList>
    </citation>
    <scope>NUCLEOTIDE SEQUENCE</scope>
    <source>
        <strain evidence="7">DFI.6.55</strain>
    </source>
</reference>
<keyword evidence="3 5" id="KW-0732">Signal</keyword>
<dbReference type="Proteomes" id="UP000669239">
    <property type="component" value="Unassembled WGS sequence"/>
</dbReference>
<evidence type="ECO:0000256" key="3">
    <source>
        <dbReference type="ARBA" id="ARBA00022729"/>
    </source>
</evidence>
<dbReference type="PANTHER" id="PTHR46847">
    <property type="entry name" value="D-ALLOSE-BINDING PERIPLASMIC PROTEIN-RELATED"/>
    <property type="match status" value="1"/>
</dbReference>
<dbReference type="CDD" id="cd01536">
    <property type="entry name" value="PBP1_ABC_sugar_binding-like"/>
    <property type="match status" value="1"/>
</dbReference>
<keyword evidence="9" id="KW-1185">Reference proteome</keyword>
<feature type="chain" id="PRO_5043767217" evidence="5">
    <location>
        <begin position="20"/>
        <end position="371"/>
    </location>
</feature>
<proteinExistence type="inferred from homology"/>
<comment type="subcellular location">
    <subcellularLocation>
        <location evidence="1">Cell envelope</location>
    </subcellularLocation>
</comment>
<dbReference type="InterPro" id="IPR028082">
    <property type="entry name" value="Peripla_BP_I"/>
</dbReference>
<comment type="similarity">
    <text evidence="2">Belongs to the bacterial solute-binding protein 2 family.</text>
</comment>
<evidence type="ECO:0000313" key="10">
    <source>
        <dbReference type="Proteomes" id="UP001299608"/>
    </source>
</evidence>
<dbReference type="Gene3D" id="3.40.50.2300">
    <property type="match status" value="2"/>
</dbReference>
<dbReference type="GO" id="GO:0030313">
    <property type="term" value="C:cell envelope"/>
    <property type="evidence" value="ECO:0007669"/>
    <property type="project" value="UniProtKB-SubCell"/>
</dbReference>
<feature type="compositionally biased region" description="Low complexity" evidence="4">
    <location>
        <begin position="25"/>
        <end position="35"/>
    </location>
</feature>
<feature type="region of interest" description="Disordered" evidence="4">
    <location>
        <begin position="20"/>
        <end position="66"/>
    </location>
</feature>
<evidence type="ECO:0000256" key="2">
    <source>
        <dbReference type="ARBA" id="ARBA00007639"/>
    </source>
</evidence>
<evidence type="ECO:0000256" key="4">
    <source>
        <dbReference type="SAM" id="MobiDB-lite"/>
    </source>
</evidence>
<dbReference type="InterPro" id="IPR025997">
    <property type="entry name" value="SBP_2_dom"/>
</dbReference>
<evidence type="ECO:0000256" key="1">
    <source>
        <dbReference type="ARBA" id="ARBA00004196"/>
    </source>
</evidence>
<reference evidence="8 9" key="1">
    <citation type="journal article" date="2020" name="Cell Host Microbe">
        <title>Functional and Genomic Variation between Human-Derived Isolates of Lachnospiraceae Reveals Inter- and Intra-Species Diversity.</title>
        <authorList>
            <person name="Sorbara M.T."/>
            <person name="Littmann E.R."/>
            <person name="Fontana E."/>
            <person name="Moody T.U."/>
            <person name="Kohout C.E."/>
            <person name="Gjonbalaj M."/>
            <person name="Eaton V."/>
            <person name="Seok R."/>
            <person name="Leiner I.M."/>
            <person name="Pamer E.G."/>
        </authorList>
    </citation>
    <scope>NUCLEOTIDE SEQUENCE [LARGE SCALE GENOMIC DNA]</scope>
    <source>
        <strain evidence="8 9">MSK.1.17</strain>
    </source>
</reference>
<dbReference type="Proteomes" id="UP001299608">
    <property type="component" value="Unassembled WGS sequence"/>
</dbReference>
<dbReference type="GO" id="GO:0030246">
    <property type="term" value="F:carbohydrate binding"/>
    <property type="evidence" value="ECO:0007669"/>
    <property type="project" value="UniProtKB-ARBA"/>
</dbReference>
<sequence length="371" mass="40195">MRRRLLAFMVVSGMALMTACSGSSQPEKTTAAQTAAKEEKAEPESTEAPKAEASEESKEESGGGKVYGYITPGPDTWYQRNVEGFQMGAEKDGNKVVVLNSDYDVSKEVSNIDSMINQGVDGLCIFSFNESGAKIAAEKCAKAGIPLVSTDSVGTALDNNGNDIVAAIDFDWTEMGNNYGQWFADNCPGENIFVITGNFESVPCQRINEAMQAKVDELGKNKIIDIQEGEYNPSKAITVAQDAIASGKDFSVIFVMNEDMAAGIIQMLDSQGVADQYKVVSQNGSPAGLPLIKNGKLAYTISSSPGWEGLVSYQVLNQYATGKNTAVQQQVELPIMPVDQSNIDDKTKVVPWEVDECYWDLTKEYFPDLVQ</sequence>
<comment type="caution">
    <text evidence="7">The sequence shown here is derived from an EMBL/GenBank/DDBJ whole genome shotgun (WGS) entry which is preliminary data.</text>
</comment>
<protein>
    <submittedName>
        <fullName evidence="7">Sugar ABC transporter substrate-binding protein</fullName>
    </submittedName>
</protein>
<feature type="domain" description="Periplasmic binding protein" evidence="6">
    <location>
        <begin position="75"/>
        <end position="323"/>
    </location>
</feature>
<dbReference type="PROSITE" id="PS51257">
    <property type="entry name" value="PROKAR_LIPOPROTEIN"/>
    <property type="match status" value="1"/>
</dbReference>
<evidence type="ECO:0000259" key="6">
    <source>
        <dbReference type="Pfam" id="PF13407"/>
    </source>
</evidence>
<organism evidence="7 10">
    <name type="scientific">Enterocloster aldenensis</name>
    <dbReference type="NCBI Taxonomy" id="358742"/>
    <lineage>
        <taxon>Bacteria</taxon>
        <taxon>Bacillati</taxon>
        <taxon>Bacillota</taxon>
        <taxon>Clostridia</taxon>
        <taxon>Lachnospirales</taxon>
        <taxon>Lachnospiraceae</taxon>
        <taxon>Enterocloster</taxon>
    </lineage>
</organism>
<evidence type="ECO:0000256" key="5">
    <source>
        <dbReference type="SAM" id="SignalP"/>
    </source>
</evidence>
<reference evidence="8" key="2">
    <citation type="submission" date="2020-02" db="EMBL/GenBank/DDBJ databases">
        <authorList>
            <person name="Littmann E."/>
            <person name="Sorbara M."/>
        </authorList>
    </citation>
    <scope>NUCLEOTIDE SEQUENCE</scope>
    <source>
        <strain evidence="8">MSK.1.17</strain>
    </source>
</reference>
<dbReference type="AlphaFoldDB" id="A0AAW5BYC3"/>
<dbReference type="Pfam" id="PF13407">
    <property type="entry name" value="Peripla_BP_4"/>
    <property type="match status" value="1"/>
</dbReference>
<dbReference type="RefSeq" id="WP_165642972.1">
    <property type="nucleotide sequence ID" value="NZ_CAXTHN010000011.1"/>
</dbReference>
<dbReference type="EMBL" id="JAKNGE010000014">
    <property type="protein sequence ID" value="MCG4746246.1"/>
    <property type="molecule type" value="Genomic_DNA"/>
</dbReference>
<evidence type="ECO:0000313" key="8">
    <source>
        <dbReference type="EMBL" id="NSJ51870.1"/>
    </source>
</evidence>
<gene>
    <name evidence="8" type="ORF">G5B36_24650</name>
    <name evidence="7" type="ORF">L0N08_12535</name>
</gene>
<feature type="signal peptide" evidence="5">
    <location>
        <begin position="1"/>
        <end position="19"/>
    </location>
</feature>
<feature type="compositionally biased region" description="Basic and acidic residues" evidence="4">
    <location>
        <begin position="36"/>
        <end position="62"/>
    </location>
</feature>
<evidence type="ECO:0000313" key="7">
    <source>
        <dbReference type="EMBL" id="MCG4746246.1"/>
    </source>
</evidence>
<evidence type="ECO:0000313" key="9">
    <source>
        <dbReference type="Proteomes" id="UP000669239"/>
    </source>
</evidence>
<name>A0AAW5BYC3_9FIRM</name>
<accession>A0AAW5BYC3</accession>